<keyword evidence="3" id="KW-0597">Phosphoprotein</keyword>
<keyword evidence="9" id="KW-1133">Transmembrane helix</keyword>
<dbReference type="Gene3D" id="3.30.565.10">
    <property type="entry name" value="Histidine kinase-like ATPase, C-terminal domain"/>
    <property type="match status" value="1"/>
</dbReference>
<proteinExistence type="predicted"/>
<gene>
    <name evidence="12" type="ORF">CLV40_10540</name>
</gene>
<evidence type="ECO:0000256" key="5">
    <source>
        <dbReference type="ARBA" id="ARBA00022741"/>
    </source>
</evidence>
<dbReference type="EMBL" id="PTIX01000005">
    <property type="protein sequence ID" value="PPK68317.1"/>
    <property type="molecule type" value="Genomic_DNA"/>
</dbReference>
<dbReference type="Proteomes" id="UP000239203">
    <property type="component" value="Unassembled WGS sequence"/>
</dbReference>
<dbReference type="SUPFAM" id="SSF55874">
    <property type="entry name" value="ATPase domain of HSP90 chaperone/DNA topoisomerase II/histidine kinase"/>
    <property type="match status" value="1"/>
</dbReference>
<keyword evidence="9" id="KW-0812">Transmembrane</keyword>
<dbReference type="InterPro" id="IPR036890">
    <property type="entry name" value="HATPase_C_sf"/>
</dbReference>
<evidence type="ECO:0000256" key="6">
    <source>
        <dbReference type="ARBA" id="ARBA00022777"/>
    </source>
</evidence>
<feature type="domain" description="Histidine kinase/HSP90-like ATPase" evidence="10">
    <location>
        <begin position="281"/>
        <end position="365"/>
    </location>
</feature>
<keyword evidence="5" id="KW-0547">Nucleotide-binding</keyword>
<sequence length="366" mass="38411">MLQSFWREPRPVPVPGRSGWDWALVLALAATAVLEAIFRPGLTAPILSAVVSAGLTGTLLIRRSSPLVAVLLAFGVCAAVSLVTDREYPEQHVLLYLLFLPFALVRWGSGRAAVIGAGAVTAKVGLAVALGYLRPADAVAGVVILFAAMATGAAVRYRHRARTRELDQVTLLERERLARDLHDTVAHHVSAMAIRAQAGIAIAPADPDAAVDALRLIEAEAARALDEMRGIVRILRAADEPDRTPGPCAGDIEALSSGGRPEVAVEVIGDAGRLPSPVGAALYRLAQEAVTNARRHARHATRVDVRVVVARSEVRLKVSDDGEPAAARPAGFGLTGMIERAALLGGTCQAGPNEGRGWTVTAVLPG</sequence>
<dbReference type="EC" id="2.7.13.3" evidence="2"/>
<evidence type="ECO:0000256" key="9">
    <source>
        <dbReference type="SAM" id="Phobius"/>
    </source>
</evidence>
<evidence type="ECO:0000256" key="1">
    <source>
        <dbReference type="ARBA" id="ARBA00000085"/>
    </source>
</evidence>
<evidence type="ECO:0000313" key="13">
    <source>
        <dbReference type="Proteomes" id="UP000239203"/>
    </source>
</evidence>
<evidence type="ECO:0000256" key="8">
    <source>
        <dbReference type="ARBA" id="ARBA00023012"/>
    </source>
</evidence>
<dbReference type="InterPro" id="IPR011712">
    <property type="entry name" value="Sig_transdc_His_kin_sub3_dim/P"/>
</dbReference>
<dbReference type="OrthoDB" id="227596at2"/>
<dbReference type="CDD" id="cd16917">
    <property type="entry name" value="HATPase_UhpB-NarQ-NarX-like"/>
    <property type="match status" value="1"/>
</dbReference>
<reference evidence="12 13" key="1">
    <citation type="submission" date="2018-02" db="EMBL/GenBank/DDBJ databases">
        <title>Genomic Encyclopedia of Archaeal and Bacterial Type Strains, Phase II (KMG-II): from individual species to whole genera.</title>
        <authorList>
            <person name="Goeker M."/>
        </authorList>
    </citation>
    <scope>NUCLEOTIDE SEQUENCE [LARGE SCALE GENOMIC DNA]</scope>
    <source>
        <strain evidence="12 13">YU 961-1</strain>
    </source>
</reference>
<dbReference type="GO" id="GO:0046983">
    <property type="term" value="F:protein dimerization activity"/>
    <property type="evidence" value="ECO:0007669"/>
    <property type="project" value="InterPro"/>
</dbReference>
<dbReference type="PANTHER" id="PTHR24421">
    <property type="entry name" value="NITRATE/NITRITE SENSOR PROTEIN NARX-RELATED"/>
    <property type="match status" value="1"/>
</dbReference>
<dbReference type="GO" id="GO:0005524">
    <property type="term" value="F:ATP binding"/>
    <property type="evidence" value="ECO:0007669"/>
    <property type="project" value="UniProtKB-KW"/>
</dbReference>
<keyword evidence="4" id="KW-0808">Transferase</keyword>
<evidence type="ECO:0000313" key="12">
    <source>
        <dbReference type="EMBL" id="PPK68317.1"/>
    </source>
</evidence>
<dbReference type="Gene3D" id="1.20.5.1930">
    <property type="match status" value="1"/>
</dbReference>
<feature type="domain" description="Signal transduction histidine kinase subgroup 3 dimerisation and phosphoacceptor" evidence="11">
    <location>
        <begin position="173"/>
        <end position="239"/>
    </location>
</feature>
<keyword evidence="8" id="KW-0902">Two-component regulatory system</keyword>
<dbReference type="InterPro" id="IPR050482">
    <property type="entry name" value="Sensor_HK_TwoCompSys"/>
</dbReference>
<dbReference type="AlphaFoldDB" id="A0A2S6GT10"/>
<dbReference type="PANTHER" id="PTHR24421:SF10">
    <property type="entry name" value="NITRATE_NITRITE SENSOR PROTEIN NARQ"/>
    <property type="match status" value="1"/>
</dbReference>
<evidence type="ECO:0000256" key="4">
    <source>
        <dbReference type="ARBA" id="ARBA00022679"/>
    </source>
</evidence>
<feature type="transmembrane region" description="Helical" evidence="9">
    <location>
        <begin position="66"/>
        <end position="83"/>
    </location>
</feature>
<dbReference type="InterPro" id="IPR003594">
    <property type="entry name" value="HATPase_dom"/>
</dbReference>
<feature type="transmembrane region" description="Helical" evidence="9">
    <location>
        <begin position="112"/>
        <end position="132"/>
    </location>
</feature>
<evidence type="ECO:0000259" key="10">
    <source>
        <dbReference type="Pfam" id="PF02518"/>
    </source>
</evidence>
<keyword evidence="13" id="KW-1185">Reference proteome</keyword>
<keyword evidence="9" id="KW-0472">Membrane</keyword>
<dbReference type="RefSeq" id="WP_104478815.1">
    <property type="nucleotide sequence ID" value="NZ_CP154825.1"/>
</dbReference>
<evidence type="ECO:0000259" key="11">
    <source>
        <dbReference type="Pfam" id="PF07730"/>
    </source>
</evidence>
<keyword evidence="6 12" id="KW-0418">Kinase</keyword>
<evidence type="ECO:0000256" key="7">
    <source>
        <dbReference type="ARBA" id="ARBA00022840"/>
    </source>
</evidence>
<evidence type="ECO:0000256" key="3">
    <source>
        <dbReference type="ARBA" id="ARBA00022553"/>
    </source>
</evidence>
<dbReference type="GO" id="GO:0016020">
    <property type="term" value="C:membrane"/>
    <property type="evidence" value="ECO:0007669"/>
    <property type="project" value="InterPro"/>
</dbReference>
<feature type="transmembrane region" description="Helical" evidence="9">
    <location>
        <begin position="89"/>
        <end position="105"/>
    </location>
</feature>
<keyword evidence="7" id="KW-0067">ATP-binding</keyword>
<name>A0A2S6GT10_9PSEU</name>
<protein>
    <recommendedName>
        <fullName evidence="2">histidine kinase</fullName>
        <ecNumber evidence="2">2.7.13.3</ecNumber>
    </recommendedName>
</protein>
<accession>A0A2S6GT10</accession>
<evidence type="ECO:0000256" key="2">
    <source>
        <dbReference type="ARBA" id="ARBA00012438"/>
    </source>
</evidence>
<comment type="caution">
    <text evidence="12">The sequence shown here is derived from an EMBL/GenBank/DDBJ whole genome shotgun (WGS) entry which is preliminary data.</text>
</comment>
<organism evidence="12 13">
    <name type="scientific">Actinokineospora auranticolor</name>
    <dbReference type="NCBI Taxonomy" id="155976"/>
    <lineage>
        <taxon>Bacteria</taxon>
        <taxon>Bacillati</taxon>
        <taxon>Actinomycetota</taxon>
        <taxon>Actinomycetes</taxon>
        <taxon>Pseudonocardiales</taxon>
        <taxon>Pseudonocardiaceae</taxon>
        <taxon>Actinokineospora</taxon>
    </lineage>
</organism>
<comment type="catalytic activity">
    <reaction evidence="1">
        <text>ATP + protein L-histidine = ADP + protein N-phospho-L-histidine.</text>
        <dbReference type="EC" id="2.7.13.3"/>
    </reaction>
</comment>
<feature type="transmembrane region" description="Helical" evidence="9">
    <location>
        <begin position="138"/>
        <end position="157"/>
    </location>
</feature>
<dbReference type="Pfam" id="PF02518">
    <property type="entry name" value="HATPase_c"/>
    <property type="match status" value="1"/>
</dbReference>
<dbReference type="GO" id="GO:0000155">
    <property type="term" value="F:phosphorelay sensor kinase activity"/>
    <property type="evidence" value="ECO:0007669"/>
    <property type="project" value="InterPro"/>
</dbReference>
<dbReference type="Pfam" id="PF07730">
    <property type="entry name" value="HisKA_3"/>
    <property type="match status" value="1"/>
</dbReference>